<dbReference type="PANTHER" id="PTHR11937">
    <property type="entry name" value="ACTIN"/>
    <property type="match status" value="1"/>
</dbReference>
<dbReference type="Pfam" id="PF00022">
    <property type="entry name" value="Actin"/>
    <property type="match status" value="1"/>
</dbReference>
<evidence type="ECO:0000313" key="3">
    <source>
        <dbReference type="Proteomes" id="UP001217754"/>
    </source>
</evidence>
<dbReference type="EMBL" id="CP119964">
    <property type="protein sequence ID" value="WFD40571.1"/>
    <property type="molecule type" value="Genomic_DNA"/>
</dbReference>
<dbReference type="SUPFAM" id="SSF53067">
    <property type="entry name" value="Actin-like ATPase domain"/>
    <property type="match status" value="2"/>
</dbReference>
<dbReference type="GeneID" id="85227208"/>
<gene>
    <name evidence="2" type="primary">ARP6</name>
    <name evidence="2" type="ORF">MJAP1_003557</name>
</gene>
<evidence type="ECO:0000313" key="2">
    <source>
        <dbReference type="EMBL" id="WFD40571.1"/>
    </source>
</evidence>
<evidence type="ECO:0000256" key="1">
    <source>
        <dbReference type="RuleBase" id="RU000487"/>
    </source>
</evidence>
<dbReference type="InterPro" id="IPR043129">
    <property type="entry name" value="ATPase_NBD"/>
</dbReference>
<proteinExistence type="inferred from homology"/>
<organism evidence="2 3">
    <name type="scientific">Malassezia japonica</name>
    <dbReference type="NCBI Taxonomy" id="223818"/>
    <lineage>
        <taxon>Eukaryota</taxon>
        <taxon>Fungi</taxon>
        <taxon>Dikarya</taxon>
        <taxon>Basidiomycota</taxon>
        <taxon>Ustilaginomycotina</taxon>
        <taxon>Malasseziomycetes</taxon>
        <taxon>Malasseziales</taxon>
        <taxon>Malasseziaceae</taxon>
        <taxon>Malassezia</taxon>
    </lineage>
</organism>
<dbReference type="Gene3D" id="3.30.420.40">
    <property type="match status" value="2"/>
</dbReference>
<dbReference type="InterPro" id="IPR004000">
    <property type="entry name" value="Actin"/>
</dbReference>
<dbReference type="Proteomes" id="UP001217754">
    <property type="component" value="Chromosome 7"/>
</dbReference>
<comment type="similarity">
    <text evidence="1">Belongs to the actin family.</text>
</comment>
<dbReference type="SMART" id="SM00268">
    <property type="entry name" value="ACTIN"/>
    <property type="match status" value="1"/>
</dbReference>
<name>A0AAF0F6A5_9BASI</name>
<keyword evidence="3" id="KW-1185">Reference proteome</keyword>
<protein>
    <submittedName>
        <fullName evidence="2">Actin- protein 6</fullName>
    </submittedName>
</protein>
<dbReference type="RefSeq" id="XP_060123468.1">
    <property type="nucleotide sequence ID" value="XM_060267485.1"/>
</dbReference>
<sequence length="492" mass="53965">MRSQSGARAPRDGVVLETGASHVRLGTTEMHTEAVPVLARHPNAIARTRAGVRRQVLVGDEIEHDCMDYGGLQLRLPIDRGMVVDWAAQKAVWDRALAQRFGEQGKPYDSFGALEGRTVVVTEPYFALPEQQRAFDMLMFEWYQAAAIWRTIPAQLVPFADPRRAECVLVVDCGQSYTHAVPLVRDEVQWRAVKRLDIGGKVLTSLLKIAFSYKQWNMMEETYLTDKMKATSCFVAACANDREDSAASDAPHDWSFARFVEHFHDDDENDMVQHYVLPDYARPEDVADPATKFGYIIAGPGSKHAPAVHLPEDEAIDQFIVGTAENAVPPKNTEHQVLRLAQERYQLMENLFAPQRIGLEQGSLAELVAAAIHGVQDEFQDLLWGNVVLVGGTAGAKGLRRRLAYELRTLAPTDVPVDVRLADDPVIAPTLGALALLQAPPQSGPGQFLASHLVTRDAWLKHGGSAVGAGERGGTVVGDARFGDWNAAPAAP</sequence>
<accession>A0AAF0F6A5</accession>
<dbReference type="AlphaFoldDB" id="A0AAF0F6A5"/>
<reference evidence="2" key="1">
    <citation type="submission" date="2023-03" db="EMBL/GenBank/DDBJ databases">
        <title>Mating type loci evolution in Malassezia.</title>
        <authorList>
            <person name="Coelho M.A."/>
        </authorList>
    </citation>
    <scope>NUCLEOTIDE SEQUENCE</scope>
    <source>
        <strain evidence="2">CBS 9431</strain>
    </source>
</reference>